<dbReference type="Pfam" id="PF04338">
    <property type="entry name" value="DUF481"/>
    <property type="match status" value="1"/>
</dbReference>
<sequence>MKKLTYTLALLPLLSAAPALAQGTLIGTEALDERIEDIELDVREDLAEGRDADRFGPNQVPQGWRGSFALSGSVSDGNTDEGDLSIAGRLTYGIGNWVHSFGLAGEYGESDGDKDQEEFYATYEGTRYFTPRFYAFGIGRFEYDNFDTIERDAFIGLGPGYRIINQPDLTWRVQAGPGWRYTEDQTGDDNTEFAWIAASRVYYGLTDTVALTNDTEILGSDENTTYWNDLGVNFEVSNTLTTRISYQVEHNTDPLPGFDDTDQSLNVALILGF</sequence>
<gene>
    <name evidence="2" type="ORF">SAMN04488047_105142</name>
</gene>
<dbReference type="OrthoDB" id="7631035at2"/>
<evidence type="ECO:0000313" key="3">
    <source>
        <dbReference type="Proteomes" id="UP000199356"/>
    </source>
</evidence>
<organism evidence="2 3">
    <name type="scientific">Tranquillimonas alkanivorans</name>
    <dbReference type="NCBI Taxonomy" id="441119"/>
    <lineage>
        <taxon>Bacteria</taxon>
        <taxon>Pseudomonadati</taxon>
        <taxon>Pseudomonadota</taxon>
        <taxon>Alphaproteobacteria</taxon>
        <taxon>Rhodobacterales</taxon>
        <taxon>Roseobacteraceae</taxon>
        <taxon>Tranquillimonas</taxon>
    </lineage>
</organism>
<dbReference type="STRING" id="441119.SAMN04488047_105142"/>
<evidence type="ECO:0000313" key="2">
    <source>
        <dbReference type="EMBL" id="SFP34423.1"/>
    </source>
</evidence>
<dbReference type="InterPro" id="IPR007433">
    <property type="entry name" value="DUF481"/>
</dbReference>
<name>A0A1I5PK90_9RHOB</name>
<dbReference type="AlphaFoldDB" id="A0A1I5PK90"/>
<dbReference type="Proteomes" id="UP000199356">
    <property type="component" value="Unassembled WGS sequence"/>
</dbReference>
<reference evidence="2 3" key="1">
    <citation type="submission" date="2016-10" db="EMBL/GenBank/DDBJ databases">
        <authorList>
            <person name="de Groot N.N."/>
        </authorList>
    </citation>
    <scope>NUCLEOTIDE SEQUENCE [LARGE SCALE GENOMIC DNA]</scope>
    <source>
        <strain evidence="2 3">DSM 19547</strain>
    </source>
</reference>
<accession>A0A1I5PK90</accession>
<keyword evidence="3" id="KW-1185">Reference proteome</keyword>
<dbReference type="EMBL" id="FOXA01000005">
    <property type="protein sequence ID" value="SFP34423.1"/>
    <property type="molecule type" value="Genomic_DNA"/>
</dbReference>
<proteinExistence type="predicted"/>
<evidence type="ECO:0000256" key="1">
    <source>
        <dbReference type="SAM" id="SignalP"/>
    </source>
</evidence>
<protein>
    <submittedName>
        <fullName evidence="2">Putative salt-induced outer membrane protein</fullName>
    </submittedName>
</protein>
<feature type="signal peptide" evidence="1">
    <location>
        <begin position="1"/>
        <end position="21"/>
    </location>
</feature>
<dbReference type="RefSeq" id="WP_093420374.1">
    <property type="nucleotide sequence ID" value="NZ_FOXA01000005.1"/>
</dbReference>
<keyword evidence="1" id="KW-0732">Signal</keyword>
<feature type="chain" id="PRO_5011653492" evidence="1">
    <location>
        <begin position="22"/>
        <end position="273"/>
    </location>
</feature>